<reference evidence="1 2" key="1">
    <citation type="submission" date="2020-08" db="EMBL/GenBank/DDBJ databases">
        <title>Genomic Encyclopedia of Type Strains, Phase IV (KMG-IV): sequencing the most valuable type-strain genomes for metagenomic binning, comparative biology and taxonomic classification.</title>
        <authorList>
            <person name="Goeker M."/>
        </authorList>
    </citation>
    <scope>NUCLEOTIDE SEQUENCE [LARGE SCALE GENOMIC DNA]</scope>
    <source>
        <strain evidence="1 2">DSM 27939</strain>
    </source>
</reference>
<evidence type="ECO:0000313" key="1">
    <source>
        <dbReference type="EMBL" id="MBB5365863.1"/>
    </source>
</evidence>
<keyword evidence="2" id="KW-1185">Reference proteome</keyword>
<proteinExistence type="predicted"/>
<gene>
    <name evidence="1" type="ORF">HNQ08_004989</name>
</gene>
<dbReference type="Proteomes" id="UP000552709">
    <property type="component" value="Unassembled WGS sequence"/>
</dbReference>
<dbReference type="SUPFAM" id="SSF52540">
    <property type="entry name" value="P-loop containing nucleoside triphosphate hydrolases"/>
    <property type="match status" value="1"/>
</dbReference>
<accession>A0A7W8NIH9</accession>
<comment type="caution">
    <text evidence="1">The sequence shown here is derived from an EMBL/GenBank/DDBJ whole genome shotgun (WGS) entry which is preliminary data.</text>
</comment>
<protein>
    <submittedName>
        <fullName evidence="1">Uncharacterized protein</fullName>
    </submittedName>
</protein>
<evidence type="ECO:0000313" key="2">
    <source>
        <dbReference type="Proteomes" id="UP000552709"/>
    </source>
</evidence>
<dbReference type="InterPro" id="IPR027417">
    <property type="entry name" value="P-loop_NTPase"/>
</dbReference>
<sequence>MLGLCLTWARLTAREVYTDLWTGFRSFQYRARMLRCMAASTPSANCSSCFPGGVRLLTLRGPRGIGKTTLALHLAHALRPPGKLTPFDHVQVIDLSALRKNAGYVSRGSRLVADAVMITLWYHL</sequence>
<dbReference type="AlphaFoldDB" id="A0A7W8NIH9"/>
<organism evidence="1 2">
    <name type="scientific">Deinococcus humi</name>
    <dbReference type="NCBI Taxonomy" id="662880"/>
    <lineage>
        <taxon>Bacteria</taxon>
        <taxon>Thermotogati</taxon>
        <taxon>Deinococcota</taxon>
        <taxon>Deinococci</taxon>
        <taxon>Deinococcales</taxon>
        <taxon>Deinococcaceae</taxon>
        <taxon>Deinococcus</taxon>
    </lineage>
</organism>
<dbReference type="EMBL" id="JACHFL010000023">
    <property type="protein sequence ID" value="MBB5365863.1"/>
    <property type="molecule type" value="Genomic_DNA"/>
</dbReference>
<name>A0A7W8NIH9_9DEIO</name>